<dbReference type="GO" id="GO:0022857">
    <property type="term" value="F:transmembrane transporter activity"/>
    <property type="evidence" value="ECO:0007669"/>
    <property type="project" value="InterPro"/>
</dbReference>
<feature type="domain" description="Major facilitator superfamily (MFS) profile" evidence="8">
    <location>
        <begin position="19"/>
        <end position="396"/>
    </location>
</feature>
<protein>
    <submittedName>
        <fullName evidence="9">MFS transporter</fullName>
    </submittedName>
</protein>
<evidence type="ECO:0000313" key="9">
    <source>
        <dbReference type="EMBL" id="RJG16005.1"/>
    </source>
</evidence>
<dbReference type="InterPro" id="IPR020846">
    <property type="entry name" value="MFS_dom"/>
</dbReference>
<feature type="transmembrane region" description="Helical" evidence="7">
    <location>
        <begin position="254"/>
        <end position="273"/>
    </location>
</feature>
<feature type="transmembrane region" description="Helical" evidence="7">
    <location>
        <begin position="285"/>
        <end position="303"/>
    </location>
</feature>
<feature type="transmembrane region" description="Helical" evidence="7">
    <location>
        <begin position="309"/>
        <end position="330"/>
    </location>
</feature>
<keyword evidence="2" id="KW-0813">Transport</keyword>
<dbReference type="PANTHER" id="PTHR23517">
    <property type="entry name" value="RESISTANCE PROTEIN MDTM, PUTATIVE-RELATED-RELATED"/>
    <property type="match status" value="1"/>
</dbReference>
<dbReference type="InterPro" id="IPR050171">
    <property type="entry name" value="MFS_Transporters"/>
</dbReference>
<evidence type="ECO:0000256" key="2">
    <source>
        <dbReference type="ARBA" id="ARBA00022448"/>
    </source>
</evidence>
<dbReference type="Gene3D" id="1.20.1250.20">
    <property type="entry name" value="MFS general substrate transporter like domains"/>
    <property type="match status" value="1"/>
</dbReference>
<dbReference type="CDD" id="cd17472">
    <property type="entry name" value="MFS_YajR_like"/>
    <property type="match status" value="1"/>
</dbReference>
<dbReference type="SUPFAM" id="SSF103473">
    <property type="entry name" value="MFS general substrate transporter"/>
    <property type="match status" value="1"/>
</dbReference>
<dbReference type="EMBL" id="QYYA01000007">
    <property type="protein sequence ID" value="RJG16005.1"/>
    <property type="molecule type" value="Genomic_DNA"/>
</dbReference>
<dbReference type="PANTHER" id="PTHR23517:SF2">
    <property type="entry name" value="MULTIDRUG RESISTANCE PROTEIN MDTH"/>
    <property type="match status" value="1"/>
</dbReference>
<evidence type="ECO:0000256" key="7">
    <source>
        <dbReference type="SAM" id="Phobius"/>
    </source>
</evidence>
<feature type="transmembrane region" description="Helical" evidence="7">
    <location>
        <begin position="54"/>
        <end position="74"/>
    </location>
</feature>
<dbReference type="InterPro" id="IPR011701">
    <property type="entry name" value="MFS"/>
</dbReference>
<dbReference type="GO" id="GO:0005886">
    <property type="term" value="C:plasma membrane"/>
    <property type="evidence" value="ECO:0007669"/>
    <property type="project" value="UniProtKB-SubCell"/>
</dbReference>
<feature type="transmembrane region" description="Helical" evidence="7">
    <location>
        <begin position="218"/>
        <end position="242"/>
    </location>
</feature>
<evidence type="ECO:0000256" key="3">
    <source>
        <dbReference type="ARBA" id="ARBA00022475"/>
    </source>
</evidence>
<dbReference type="InterPro" id="IPR036259">
    <property type="entry name" value="MFS_trans_sf"/>
</dbReference>
<dbReference type="Gene3D" id="3.30.70.100">
    <property type="match status" value="1"/>
</dbReference>
<dbReference type="AlphaFoldDB" id="A0A418XTM0"/>
<feature type="transmembrane region" description="Helical" evidence="7">
    <location>
        <begin position="110"/>
        <end position="130"/>
    </location>
</feature>
<evidence type="ECO:0000259" key="8">
    <source>
        <dbReference type="PROSITE" id="PS50850"/>
    </source>
</evidence>
<keyword evidence="6 7" id="KW-0472">Membrane</keyword>
<evidence type="ECO:0000256" key="6">
    <source>
        <dbReference type="ARBA" id="ARBA00023136"/>
    </source>
</evidence>
<name>A0A418XTM0_9GAMM</name>
<proteinExistence type="predicted"/>
<evidence type="ECO:0000256" key="4">
    <source>
        <dbReference type="ARBA" id="ARBA00022692"/>
    </source>
</evidence>
<feature type="transmembrane region" description="Helical" evidence="7">
    <location>
        <begin position="142"/>
        <end position="167"/>
    </location>
</feature>
<evidence type="ECO:0000256" key="1">
    <source>
        <dbReference type="ARBA" id="ARBA00004651"/>
    </source>
</evidence>
<feature type="transmembrane region" description="Helical" evidence="7">
    <location>
        <begin position="21"/>
        <end position="42"/>
    </location>
</feature>
<dbReference type="Proteomes" id="UP000283734">
    <property type="component" value="Unassembled WGS sequence"/>
</dbReference>
<dbReference type="OrthoDB" id="9764259at2"/>
<accession>A0A418XTM0</accession>
<gene>
    <name evidence="9" type="ORF">D4A39_16175</name>
</gene>
<feature type="transmembrane region" description="Helical" evidence="7">
    <location>
        <begin position="367"/>
        <end position="387"/>
    </location>
</feature>
<sequence>MTASASPVPDVLQRTELKTTGYLATIFALRMFGLFMILPIFAVYGQQLEGATPLLIGTAIGAYGLMQALLQIPFGMLSDRFGRRPLLLVGLLLFIAGGAVAAMSDHIAGVIAGRALQGAGAIASVIMALIGDVVSDRHRTRAMALIGMSVGGAFILALIMGPLLATWLGLSGLFWMTSVLGGFALIVAMVVPAPRALQGEALPARERFRRVLGSKTLLQFDVGIFSLHLIMTASFVVVPALLSERLGMSLGSHSLLYLGVLLAGFVAMVPLIIRAERRGAMPVKRLAVILLALSQLLLAFAGAQVWHFVVALLVFFAAFNLLEALLPSLVGRAAPAGTRGTAMGVYSTSQFLGVFVGGQLGGALYQWWGAATVFYGCMALALVWLLVLSGMKEPAKLDNRALRLQPGQDGKTLATQLQDVPGVVEAVIVEEQGLALLKVNPGELDEARLEGVAGIAQS</sequence>
<dbReference type="Pfam" id="PF07690">
    <property type="entry name" value="MFS_1"/>
    <property type="match status" value="1"/>
</dbReference>
<comment type="caution">
    <text evidence="9">The sequence shown here is derived from an EMBL/GenBank/DDBJ whole genome shotgun (WGS) entry which is preliminary data.</text>
</comment>
<dbReference type="RefSeq" id="WP_119918555.1">
    <property type="nucleotide sequence ID" value="NZ_QYYA01000007.1"/>
</dbReference>
<dbReference type="PROSITE" id="PS50850">
    <property type="entry name" value="MFS"/>
    <property type="match status" value="1"/>
</dbReference>
<evidence type="ECO:0000313" key="10">
    <source>
        <dbReference type="Proteomes" id="UP000283734"/>
    </source>
</evidence>
<evidence type="ECO:0000256" key="5">
    <source>
        <dbReference type="ARBA" id="ARBA00022989"/>
    </source>
</evidence>
<keyword evidence="5 7" id="KW-1133">Transmembrane helix</keyword>
<keyword evidence="4 7" id="KW-0812">Transmembrane</keyword>
<feature type="transmembrane region" description="Helical" evidence="7">
    <location>
        <begin position="342"/>
        <end position="361"/>
    </location>
</feature>
<feature type="transmembrane region" description="Helical" evidence="7">
    <location>
        <begin position="173"/>
        <end position="197"/>
    </location>
</feature>
<organism evidence="9 10">
    <name type="scientific">Alcanivorax profundi</name>
    <dbReference type="NCBI Taxonomy" id="2338368"/>
    <lineage>
        <taxon>Bacteria</taxon>
        <taxon>Pseudomonadati</taxon>
        <taxon>Pseudomonadota</taxon>
        <taxon>Gammaproteobacteria</taxon>
        <taxon>Oceanospirillales</taxon>
        <taxon>Alcanivoracaceae</taxon>
        <taxon>Alcanivorax</taxon>
    </lineage>
</organism>
<keyword evidence="3" id="KW-1003">Cell membrane</keyword>
<keyword evidence="10" id="KW-1185">Reference proteome</keyword>
<feature type="transmembrane region" description="Helical" evidence="7">
    <location>
        <begin position="86"/>
        <end position="104"/>
    </location>
</feature>
<reference evidence="9 10" key="1">
    <citation type="submission" date="2018-09" db="EMBL/GenBank/DDBJ databases">
        <title>Alcanivorax profundi sp. nov., isolated from 1000 m-depth seawater of the Mariana Trench.</title>
        <authorList>
            <person name="Liu J."/>
        </authorList>
    </citation>
    <scope>NUCLEOTIDE SEQUENCE [LARGE SCALE GENOMIC DNA]</scope>
    <source>
        <strain evidence="9 10">MTEO17</strain>
    </source>
</reference>
<comment type="subcellular location">
    <subcellularLocation>
        <location evidence="1">Cell membrane</location>
        <topology evidence="1">Multi-pass membrane protein</topology>
    </subcellularLocation>
</comment>